<keyword evidence="3" id="KW-1185">Reference proteome</keyword>
<feature type="domain" description="Methyltransferase" evidence="1">
    <location>
        <begin position="63"/>
        <end position="162"/>
    </location>
</feature>
<accession>A0ABX0GXP0</accession>
<dbReference type="Gene3D" id="3.40.50.150">
    <property type="entry name" value="Vaccinia Virus protein VP39"/>
    <property type="match status" value="1"/>
</dbReference>
<dbReference type="PANTHER" id="PTHR42912:SF80">
    <property type="entry name" value="METHYLTRANSFERASE DOMAIN-CONTAINING PROTEIN"/>
    <property type="match status" value="1"/>
</dbReference>
<organism evidence="2 3">
    <name type="scientific">Motilibacter deserti</name>
    <dbReference type="NCBI Taxonomy" id="2714956"/>
    <lineage>
        <taxon>Bacteria</taxon>
        <taxon>Bacillati</taxon>
        <taxon>Actinomycetota</taxon>
        <taxon>Actinomycetes</taxon>
        <taxon>Motilibacterales</taxon>
        <taxon>Motilibacteraceae</taxon>
        <taxon>Motilibacter</taxon>
    </lineage>
</organism>
<keyword evidence="2" id="KW-0808">Transferase</keyword>
<dbReference type="InterPro" id="IPR041698">
    <property type="entry name" value="Methyltransf_25"/>
</dbReference>
<name>A0ABX0GXP0_9ACTN</name>
<evidence type="ECO:0000259" key="1">
    <source>
        <dbReference type="Pfam" id="PF13649"/>
    </source>
</evidence>
<dbReference type="NCBIfam" id="NF041820">
    <property type="entry name" value="daptide_MTase"/>
    <property type="match status" value="1"/>
</dbReference>
<evidence type="ECO:0000313" key="3">
    <source>
        <dbReference type="Proteomes" id="UP000800981"/>
    </source>
</evidence>
<reference evidence="2 3" key="1">
    <citation type="submission" date="2020-03" db="EMBL/GenBank/DDBJ databases">
        <title>Two novel Motilibacter sp.</title>
        <authorList>
            <person name="Liu S."/>
        </authorList>
    </citation>
    <scope>NUCLEOTIDE SEQUENCE [LARGE SCALE GENOMIC DNA]</scope>
    <source>
        <strain evidence="2 3">E257</strain>
    </source>
</reference>
<dbReference type="InterPro" id="IPR049690">
    <property type="entry name" value="Daptide_MTase"/>
</dbReference>
<dbReference type="CDD" id="cd02440">
    <property type="entry name" value="AdoMet_MTases"/>
    <property type="match status" value="1"/>
</dbReference>
<dbReference type="SUPFAM" id="SSF53335">
    <property type="entry name" value="S-adenosyl-L-methionine-dependent methyltransferases"/>
    <property type="match status" value="1"/>
</dbReference>
<dbReference type="GO" id="GO:0008168">
    <property type="term" value="F:methyltransferase activity"/>
    <property type="evidence" value="ECO:0007669"/>
    <property type="project" value="UniProtKB-KW"/>
</dbReference>
<comment type="caution">
    <text evidence="2">The sequence shown here is derived from an EMBL/GenBank/DDBJ whole genome shotgun (WGS) entry which is preliminary data.</text>
</comment>
<protein>
    <submittedName>
        <fullName evidence="2">Class I SAM-dependent methyltransferase</fullName>
    </submittedName>
</protein>
<dbReference type="Pfam" id="PF13649">
    <property type="entry name" value="Methyltransf_25"/>
    <property type="match status" value="1"/>
</dbReference>
<dbReference type="RefSeq" id="WP_166284091.1">
    <property type="nucleotide sequence ID" value="NZ_JAANNP010000039.1"/>
</dbReference>
<dbReference type="EMBL" id="JAANNP010000039">
    <property type="protein sequence ID" value="NHC15592.1"/>
    <property type="molecule type" value="Genomic_DNA"/>
</dbReference>
<evidence type="ECO:0000313" key="2">
    <source>
        <dbReference type="EMBL" id="NHC15592.1"/>
    </source>
</evidence>
<proteinExistence type="predicted"/>
<dbReference type="PANTHER" id="PTHR42912">
    <property type="entry name" value="METHYLTRANSFERASE"/>
    <property type="match status" value="1"/>
</dbReference>
<keyword evidence="2" id="KW-0489">Methyltransferase</keyword>
<dbReference type="InterPro" id="IPR050508">
    <property type="entry name" value="Methyltransf_Superfamily"/>
</dbReference>
<dbReference type="Proteomes" id="UP000800981">
    <property type="component" value="Unassembled WGS sequence"/>
</dbReference>
<sequence length="278" mass="29332">MAATLTAPALGGTARRLAEALGDTLRVSDLYDGGAWVYDRMVENDTAEVPELLAAARGLRGDVLDLGAGSGRLTMPFLARGHRVVALDNAAAMLAELAQRAARLPGRLHDRLEPALGDMAALDFGERRFDIVLLGTTTVSLLDDEARRATFRGVRAHLAPGGRFLVSSLCFPAGRRAETVDVVALASPSGGTALATLIEELRPDEGARSVSVLVQHLEPPAPPELFLSAPRMVDEASVTADLAAAGLAVTARQSIHTAPDGRETVLFTCHRDDEGETK</sequence>
<dbReference type="InterPro" id="IPR029063">
    <property type="entry name" value="SAM-dependent_MTases_sf"/>
</dbReference>
<dbReference type="GO" id="GO:0032259">
    <property type="term" value="P:methylation"/>
    <property type="evidence" value="ECO:0007669"/>
    <property type="project" value="UniProtKB-KW"/>
</dbReference>
<gene>
    <name evidence="2" type="ORF">G9H71_17565</name>
</gene>